<gene>
    <name evidence="3" type="ORF">MIMGU_mgv1a005542mg</name>
</gene>
<dbReference type="EMBL" id="KI630752">
    <property type="protein sequence ID" value="EYU33751.1"/>
    <property type="molecule type" value="Genomic_DNA"/>
</dbReference>
<reference evidence="3 4" key="1">
    <citation type="journal article" date="2013" name="Proc. Natl. Acad. Sci. U.S.A.">
        <title>Fine-scale variation in meiotic recombination in Mimulus inferred from population shotgun sequencing.</title>
        <authorList>
            <person name="Hellsten U."/>
            <person name="Wright K.M."/>
            <person name="Jenkins J."/>
            <person name="Shu S."/>
            <person name="Yuan Y."/>
            <person name="Wessler S.R."/>
            <person name="Schmutz J."/>
            <person name="Willis J.H."/>
            <person name="Rokhsar D.S."/>
        </authorList>
    </citation>
    <scope>NUCLEOTIDE SEQUENCE [LARGE SCALE GENOMIC DNA]</scope>
    <source>
        <strain evidence="4">cv. DUN x IM62</strain>
    </source>
</reference>
<dbReference type="InterPro" id="IPR044696">
    <property type="entry name" value="WIP1/2/3"/>
</dbReference>
<name>A0A022R0I2_ERYGU</name>
<dbReference type="AlphaFoldDB" id="A0A022R0I2"/>
<evidence type="ECO:0000256" key="1">
    <source>
        <dbReference type="SAM" id="MobiDB-lite"/>
    </source>
</evidence>
<dbReference type="PANTHER" id="PTHR34562:SF8">
    <property type="entry name" value="WPP DOMAIN-INTERACTING PROTEIN 1"/>
    <property type="match status" value="1"/>
</dbReference>
<evidence type="ECO:0000256" key="2">
    <source>
        <dbReference type="SAM" id="Phobius"/>
    </source>
</evidence>
<keyword evidence="4" id="KW-1185">Reference proteome</keyword>
<dbReference type="OMA" id="CESKNNG"/>
<dbReference type="OrthoDB" id="680851at2759"/>
<feature type="compositionally biased region" description="Polar residues" evidence="1">
    <location>
        <begin position="244"/>
        <end position="258"/>
    </location>
</feature>
<dbReference type="eggNOG" id="ENOG502QTZN">
    <property type="taxonomic scope" value="Eukaryota"/>
</dbReference>
<evidence type="ECO:0000313" key="3">
    <source>
        <dbReference type="EMBL" id="EYU33751.1"/>
    </source>
</evidence>
<evidence type="ECO:0008006" key="5">
    <source>
        <dbReference type="Google" id="ProtNLM"/>
    </source>
</evidence>
<dbReference type="KEGG" id="egt:105962109"/>
<accession>A0A022R0I2</accession>
<organism evidence="3 4">
    <name type="scientific">Erythranthe guttata</name>
    <name type="common">Yellow monkey flower</name>
    <name type="synonym">Mimulus guttatus</name>
    <dbReference type="NCBI Taxonomy" id="4155"/>
    <lineage>
        <taxon>Eukaryota</taxon>
        <taxon>Viridiplantae</taxon>
        <taxon>Streptophyta</taxon>
        <taxon>Embryophyta</taxon>
        <taxon>Tracheophyta</taxon>
        <taxon>Spermatophyta</taxon>
        <taxon>Magnoliopsida</taxon>
        <taxon>eudicotyledons</taxon>
        <taxon>Gunneridae</taxon>
        <taxon>Pentapetalae</taxon>
        <taxon>asterids</taxon>
        <taxon>lamiids</taxon>
        <taxon>Lamiales</taxon>
        <taxon>Phrymaceae</taxon>
        <taxon>Erythranthe</taxon>
    </lineage>
</organism>
<feature type="transmembrane region" description="Helical" evidence="2">
    <location>
        <begin position="448"/>
        <end position="468"/>
    </location>
</feature>
<feature type="region of interest" description="Disordered" evidence="1">
    <location>
        <begin position="227"/>
        <end position="295"/>
    </location>
</feature>
<feature type="region of interest" description="Disordered" evidence="1">
    <location>
        <begin position="153"/>
        <end position="176"/>
    </location>
</feature>
<feature type="compositionally biased region" description="Low complexity" evidence="1">
    <location>
        <begin position="232"/>
        <end position="243"/>
    </location>
</feature>
<dbReference type="PANTHER" id="PTHR34562">
    <property type="entry name" value="WPP DOMAIN-INTERACTING PROTEIN 2"/>
    <property type="match status" value="1"/>
</dbReference>
<sequence>MDLESDSSVLVNDSEEVQVNGFCGVENNDHSNLLSGVNGEEVIKDSDSVSSPPTGVKSEVSPSPTKVRKGYGLKKWRRIRRDLSNGGESSEDISKAETRELQHSVVNPSKRMQFYADRPQKSEDSVSSTNAVIGGLDVFALLGDSGLAIGQSVDAGTDSENSEDRSSKSSTAASLPKVKREVPVVVGFPQMRSLGGKNLTHSVNRGGQQGKGRIEVIKKAKGERVKIEKENSLSSMESDSRSSNFVFSQGTHATSNGVKSEREVPYNGENGDGVHLSRDGEGGYEEISPEDGVADLSWEVKKDRNENDGSSSEQDPLVESIFLLQTVQEALEKEVLKFKEIEIDASIDDSDPDTDTRQSELGETEKRVYEAELEELFKQRIEAEVEYLAISRTVQNLRAASANPNTISKEQKAEDLMINNEAEKLEMFSDDIASADETMKLQKRVFKYTIFFLVQILSFLIILKVLVFELSQNSVEFVPT</sequence>
<protein>
    <recommendedName>
        <fullName evidence="5">WPP domain-containing protein</fullName>
    </recommendedName>
</protein>
<keyword evidence="2" id="KW-0812">Transmembrane</keyword>
<dbReference type="STRING" id="4155.A0A022R0I2"/>
<proteinExistence type="predicted"/>
<dbReference type="PhylomeDB" id="A0A022R0I2"/>
<keyword evidence="2" id="KW-1133">Transmembrane helix</keyword>
<evidence type="ECO:0000313" key="4">
    <source>
        <dbReference type="Proteomes" id="UP000030748"/>
    </source>
</evidence>
<feature type="compositionally biased region" description="Basic residues" evidence="1">
    <location>
        <begin position="66"/>
        <end position="80"/>
    </location>
</feature>
<keyword evidence="2" id="KW-0472">Membrane</keyword>
<feature type="compositionally biased region" description="Basic and acidic residues" evidence="1">
    <location>
        <begin position="92"/>
        <end position="102"/>
    </location>
</feature>
<feature type="region of interest" description="Disordered" evidence="1">
    <location>
        <begin position="31"/>
        <end position="103"/>
    </location>
</feature>
<dbReference type="Proteomes" id="UP000030748">
    <property type="component" value="Unassembled WGS sequence"/>
</dbReference>
<feature type="compositionally biased region" description="Acidic residues" evidence="1">
    <location>
        <begin position="282"/>
        <end position="293"/>
    </location>
</feature>